<comment type="caution">
    <text evidence="1">The sequence shown here is derived from an EMBL/GenBank/DDBJ whole genome shotgun (WGS) entry which is preliminary data.</text>
</comment>
<sequence>MEIRALKGTKDIFGDEMRKWLDAEAIIRRLCEDFGFNQIRTPMFEFTDLFARGVGETTDIVNKEMYSFVDKGENRITLKPESTAAVVRAFLEHSMYADTQPTKLYYISPTFRYERPQAGRQRQFHQFGVEMFGTDSPTADAEIISIGHTLLKRLGIKKVELHINSLGGPECRKAYNEKLKAFLHTKEEHLCELCKERMDKNPLRVLDCKNPACQEHLQDAPTTLSALGEGCRAHFEELQKLLTAMDIPFIIDSGIVRGLDYYTKTVFEFISNDIGAQGTVCGGGRYDKLVEEIGGKSVPAVGFGAGMERLIMVRDSENKEAISEATRDIFIGYRGDEAMLEAFKLVNQLRQVGVSAESDHLQRSIKAQMKYANKIAARYSAVIGESELENKELGLKNMETGEIVTIPMSQFVEVVSNLTQLSPVE</sequence>
<protein>
    <submittedName>
        <fullName evidence="1">Histidine--tRNA ligase</fullName>
    </submittedName>
</protein>
<gene>
    <name evidence="1" type="ORF">CS063_08110</name>
</gene>
<dbReference type="EMBL" id="PEDL01000006">
    <property type="protein sequence ID" value="PHV70972.1"/>
    <property type="molecule type" value="Genomic_DNA"/>
</dbReference>
<evidence type="ECO:0000313" key="1">
    <source>
        <dbReference type="EMBL" id="PHV70972.1"/>
    </source>
</evidence>
<name>A0AC61DE90_9FIRM</name>
<accession>A0AC61DE90</accession>
<reference evidence="1" key="1">
    <citation type="submission" date="2017-10" db="EMBL/GenBank/DDBJ databases">
        <title>Genome sequence of cellulolytic Lachnospiraceae bacterium XHS1971 isolated from hotspring sediment.</title>
        <authorList>
            <person name="Vasudevan G."/>
            <person name="Joshi A.J."/>
            <person name="Hivarkar S."/>
            <person name="Lanjekar V.B."/>
            <person name="Dhakephalkar P.K."/>
            <person name="Dagar S."/>
        </authorList>
    </citation>
    <scope>NUCLEOTIDE SEQUENCE</scope>
    <source>
        <strain evidence="1">XHS1971</strain>
    </source>
</reference>
<keyword evidence="1" id="KW-0436">Ligase</keyword>
<organism evidence="1 2">
    <name type="scientific">Sporanaerobium hydrogeniformans</name>
    <dbReference type="NCBI Taxonomy" id="3072179"/>
    <lineage>
        <taxon>Bacteria</taxon>
        <taxon>Bacillati</taxon>
        <taxon>Bacillota</taxon>
        <taxon>Clostridia</taxon>
        <taxon>Lachnospirales</taxon>
        <taxon>Lachnospiraceae</taxon>
        <taxon>Sporanaerobium</taxon>
    </lineage>
</organism>
<proteinExistence type="predicted"/>
<dbReference type="Proteomes" id="UP000224460">
    <property type="component" value="Unassembled WGS sequence"/>
</dbReference>
<evidence type="ECO:0000313" key="2">
    <source>
        <dbReference type="Proteomes" id="UP000224460"/>
    </source>
</evidence>
<keyword evidence="2" id="KW-1185">Reference proteome</keyword>